<dbReference type="InterPro" id="IPR005863">
    <property type="entry name" value="UDP-N-AcMur_synth"/>
</dbReference>
<dbReference type="GO" id="GO:0005737">
    <property type="term" value="C:cytoplasm"/>
    <property type="evidence" value="ECO:0007669"/>
    <property type="project" value="UniProtKB-SubCell"/>
</dbReference>
<gene>
    <name evidence="10" type="primary">murF</name>
    <name evidence="15" type="ORF">B5F17_12955</name>
</gene>
<keyword evidence="4 10" id="KW-0547">Nucleotide-binding</keyword>
<evidence type="ECO:0000313" key="15">
    <source>
        <dbReference type="EMBL" id="OUP51434.1"/>
    </source>
</evidence>
<dbReference type="GO" id="GO:0009252">
    <property type="term" value="P:peptidoglycan biosynthetic process"/>
    <property type="evidence" value="ECO:0007669"/>
    <property type="project" value="UniProtKB-UniRule"/>
</dbReference>
<evidence type="ECO:0000256" key="10">
    <source>
        <dbReference type="HAMAP-Rule" id="MF_02019"/>
    </source>
</evidence>
<dbReference type="InterPro" id="IPR036615">
    <property type="entry name" value="Mur_ligase_C_dom_sf"/>
</dbReference>
<dbReference type="GO" id="GO:0008766">
    <property type="term" value="F:UDP-N-acetylmuramoylalanyl-D-glutamyl-2,6-diaminopimelate-D-alanyl-D-alanine ligase activity"/>
    <property type="evidence" value="ECO:0007669"/>
    <property type="project" value="RHEA"/>
</dbReference>
<protein>
    <recommendedName>
        <fullName evidence="10 11">UDP-N-acetylmuramoyl-tripeptide--D-alanyl-D-alanine ligase</fullName>
        <ecNumber evidence="10 11">6.3.2.10</ecNumber>
    </recommendedName>
    <alternativeName>
        <fullName evidence="10">D-alanyl-D-alanine-adding enzyme</fullName>
    </alternativeName>
</protein>
<dbReference type="Pfam" id="PF01225">
    <property type="entry name" value="Mur_ligase"/>
    <property type="match status" value="1"/>
</dbReference>
<keyword evidence="1 10" id="KW-0963">Cytoplasm</keyword>
<dbReference type="Gene3D" id="3.40.1390.10">
    <property type="entry name" value="MurE/MurF, N-terminal domain"/>
    <property type="match status" value="1"/>
</dbReference>
<evidence type="ECO:0000259" key="13">
    <source>
        <dbReference type="Pfam" id="PF02875"/>
    </source>
</evidence>
<comment type="subcellular location">
    <subcellularLocation>
        <location evidence="10 11">Cytoplasm</location>
    </subcellularLocation>
</comment>
<evidence type="ECO:0000256" key="3">
    <source>
        <dbReference type="ARBA" id="ARBA00022618"/>
    </source>
</evidence>
<dbReference type="GO" id="GO:0071555">
    <property type="term" value="P:cell wall organization"/>
    <property type="evidence" value="ECO:0007669"/>
    <property type="project" value="UniProtKB-KW"/>
</dbReference>
<keyword evidence="3 10" id="KW-0132">Cell division</keyword>
<dbReference type="SUPFAM" id="SSF53244">
    <property type="entry name" value="MurD-like peptide ligases, peptide-binding domain"/>
    <property type="match status" value="1"/>
</dbReference>
<dbReference type="GO" id="GO:0047480">
    <property type="term" value="F:UDP-N-acetylmuramoyl-tripeptide-D-alanyl-D-alanine ligase activity"/>
    <property type="evidence" value="ECO:0007669"/>
    <property type="project" value="UniProtKB-UniRule"/>
</dbReference>
<reference evidence="16" key="1">
    <citation type="submission" date="2017-04" db="EMBL/GenBank/DDBJ databases">
        <title>Function of individual gut microbiota members based on whole genome sequencing of pure cultures obtained from chicken caecum.</title>
        <authorList>
            <person name="Medvecky M."/>
            <person name="Cejkova D."/>
            <person name="Polansky O."/>
            <person name="Karasova D."/>
            <person name="Kubasova T."/>
            <person name="Cizek A."/>
            <person name="Rychlik I."/>
        </authorList>
    </citation>
    <scope>NUCLEOTIDE SEQUENCE [LARGE SCALE GENOMIC DNA]</scope>
    <source>
        <strain evidence="16">An180</strain>
    </source>
</reference>
<dbReference type="Gene3D" id="3.40.1190.10">
    <property type="entry name" value="Mur-like, catalytic domain"/>
    <property type="match status" value="1"/>
</dbReference>
<dbReference type="InterPro" id="IPR036565">
    <property type="entry name" value="Mur-like_cat_sf"/>
</dbReference>
<evidence type="ECO:0000256" key="9">
    <source>
        <dbReference type="ARBA" id="ARBA00023316"/>
    </source>
</evidence>
<dbReference type="AlphaFoldDB" id="A0A1Y4L3X0"/>
<dbReference type="GO" id="GO:0051301">
    <property type="term" value="P:cell division"/>
    <property type="evidence" value="ECO:0007669"/>
    <property type="project" value="UniProtKB-KW"/>
</dbReference>
<evidence type="ECO:0000259" key="12">
    <source>
        <dbReference type="Pfam" id="PF01225"/>
    </source>
</evidence>
<accession>A0A1Y4L3X0</accession>
<dbReference type="Pfam" id="PF08245">
    <property type="entry name" value="Mur_ligase_M"/>
    <property type="match status" value="1"/>
</dbReference>
<keyword evidence="2 10" id="KW-0436">Ligase</keyword>
<keyword evidence="8 10" id="KW-0131">Cell cycle</keyword>
<evidence type="ECO:0000259" key="14">
    <source>
        <dbReference type="Pfam" id="PF08245"/>
    </source>
</evidence>
<sequence>MQQFTLSEAAAWTGGTCTADPVITSVVRDAREAGPGSLFVAIKGERFDGHDFIGQAIERGAAAVLTHRKDETYSIPALYVEDTRQGLLDLAGGYRAQFDCPVVAVTGSVGKTTTKEMIASVLSERYDTLKTQGNLNNTIGMPLTALEMDENTEAAVFEMGMSAFGEIAAMAACGQPNIAVITMIGTSHIEFLGSREGICRAKMEILEGLAARGGIAVLNGDEPLLWEQKDRLFGRIVWFGQNNPDCEFRAEDISCTDGTLRFTLIWPEGRKTVEVASQGTHNVGNALAAAACGWLLGLDGDDMAAGLAAYRPVGMREQRYEKNGFAIYQDCYNASPDSMEAALRVLGEMAGGRRFAVLGCMGELGDYAPDGHRRAGRAAAQYADYLFAYGPDTAYLKEGAVEAGMDAARIACFDTHEALAEALRAAAQPGDALLFKGSRAMKMENALKLFLGEEVES</sequence>
<evidence type="ECO:0000256" key="2">
    <source>
        <dbReference type="ARBA" id="ARBA00022598"/>
    </source>
</evidence>
<organism evidence="15 16">
    <name type="scientific">Butyricicoccus pullicaecorum</name>
    <dbReference type="NCBI Taxonomy" id="501571"/>
    <lineage>
        <taxon>Bacteria</taxon>
        <taxon>Bacillati</taxon>
        <taxon>Bacillota</taxon>
        <taxon>Clostridia</taxon>
        <taxon>Eubacteriales</taxon>
        <taxon>Butyricicoccaceae</taxon>
        <taxon>Butyricicoccus</taxon>
    </lineage>
</organism>
<dbReference type="InterPro" id="IPR035911">
    <property type="entry name" value="MurE/MurF_N"/>
</dbReference>
<feature type="binding site" evidence="10">
    <location>
        <begin position="107"/>
        <end position="113"/>
    </location>
    <ligand>
        <name>ATP</name>
        <dbReference type="ChEBI" id="CHEBI:30616"/>
    </ligand>
</feature>
<dbReference type="InterPro" id="IPR013221">
    <property type="entry name" value="Mur_ligase_cen"/>
</dbReference>
<comment type="function">
    <text evidence="10 11">Involved in cell wall formation. Catalyzes the final step in the synthesis of UDP-N-acetylmuramoyl-pentapeptide, the precursor of murein.</text>
</comment>
<evidence type="ECO:0000313" key="16">
    <source>
        <dbReference type="Proteomes" id="UP000195897"/>
    </source>
</evidence>
<evidence type="ECO:0000256" key="8">
    <source>
        <dbReference type="ARBA" id="ARBA00023306"/>
    </source>
</evidence>
<dbReference type="SUPFAM" id="SSF53623">
    <property type="entry name" value="MurD-like peptide ligases, catalytic domain"/>
    <property type="match status" value="1"/>
</dbReference>
<keyword evidence="5 10" id="KW-0067">ATP-binding</keyword>
<comment type="caution">
    <text evidence="15">The sequence shown here is derived from an EMBL/GenBank/DDBJ whole genome shotgun (WGS) entry which is preliminary data.</text>
</comment>
<comment type="pathway">
    <text evidence="10 11">Cell wall biogenesis; peptidoglycan biosynthesis.</text>
</comment>
<dbReference type="RefSeq" id="WP_087374459.1">
    <property type="nucleotide sequence ID" value="NZ_NFKK01000022.1"/>
</dbReference>
<keyword evidence="7 10" id="KW-0573">Peptidoglycan synthesis</keyword>
<name>A0A1Y4L3X0_9FIRM</name>
<comment type="similarity">
    <text evidence="10">Belongs to the MurCDEF family. MurF subfamily.</text>
</comment>
<feature type="domain" description="Mur ligase N-terminal catalytic" evidence="12">
    <location>
        <begin position="23"/>
        <end position="71"/>
    </location>
</feature>
<dbReference type="HAMAP" id="MF_02019">
    <property type="entry name" value="MurF"/>
    <property type="match status" value="1"/>
</dbReference>
<dbReference type="PANTHER" id="PTHR43024:SF1">
    <property type="entry name" value="UDP-N-ACETYLMURAMOYL-TRIPEPTIDE--D-ALANYL-D-ALANINE LIGASE"/>
    <property type="match status" value="1"/>
</dbReference>
<evidence type="ECO:0000256" key="4">
    <source>
        <dbReference type="ARBA" id="ARBA00022741"/>
    </source>
</evidence>
<dbReference type="UniPathway" id="UPA00219"/>
<evidence type="ECO:0000256" key="1">
    <source>
        <dbReference type="ARBA" id="ARBA00022490"/>
    </source>
</evidence>
<dbReference type="Gene3D" id="3.90.190.20">
    <property type="entry name" value="Mur ligase, C-terminal domain"/>
    <property type="match status" value="1"/>
</dbReference>
<dbReference type="InterPro" id="IPR000713">
    <property type="entry name" value="Mur_ligase_N"/>
</dbReference>
<dbReference type="EC" id="6.3.2.10" evidence="10 11"/>
<evidence type="ECO:0000256" key="11">
    <source>
        <dbReference type="RuleBase" id="RU004136"/>
    </source>
</evidence>
<dbReference type="EMBL" id="NFKK01000022">
    <property type="protein sequence ID" value="OUP51434.1"/>
    <property type="molecule type" value="Genomic_DNA"/>
</dbReference>
<comment type="catalytic activity">
    <reaction evidence="10 11">
        <text>D-alanyl-D-alanine + UDP-N-acetyl-alpha-D-muramoyl-L-alanyl-gamma-D-glutamyl-meso-2,6-diaminopimelate + ATP = UDP-N-acetyl-alpha-D-muramoyl-L-alanyl-gamma-D-glutamyl-meso-2,6-diaminopimeloyl-D-alanyl-D-alanine + ADP + phosphate + H(+)</text>
        <dbReference type="Rhea" id="RHEA:28374"/>
        <dbReference type="ChEBI" id="CHEBI:15378"/>
        <dbReference type="ChEBI" id="CHEBI:30616"/>
        <dbReference type="ChEBI" id="CHEBI:43474"/>
        <dbReference type="ChEBI" id="CHEBI:57822"/>
        <dbReference type="ChEBI" id="CHEBI:61386"/>
        <dbReference type="ChEBI" id="CHEBI:83905"/>
        <dbReference type="ChEBI" id="CHEBI:456216"/>
        <dbReference type="EC" id="6.3.2.10"/>
    </reaction>
</comment>
<dbReference type="GO" id="GO:0005524">
    <property type="term" value="F:ATP binding"/>
    <property type="evidence" value="ECO:0007669"/>
    <property type="project" value="UniProtKB-UniRule"/>
</dbReference>
<dbReference type="Pfam" id="PF02875">
    <property type="entry name" value="Mur_ligase_C"/>
    <property type="match status" value="1"/>
</dbReference>
<dbReference type="GO" id="GO:0008360">
    <property type="term" value="P:regulation of cell shape"/>
    <property type="evidence" value="ECO:0007669"/>
    <property type="project" value="UniProtKB-KW"/>
</dbReference>
<dbReference type="InterPro" id="IPR004101">
    <property type="entry name" value="Mur_ligase_C"/>
</dbReference>
<feature type="domain" description="Mur ligase central" evidence="14">
    <location>
        <begin position="105"/>
        <end position="292"/>
    </location>
</feature>
<keyword evidence="9 10" id="KW-0961">Cell wall biogenesis/degradation</keyword>
<evidence type="ECO:0000256" key="6">
    <source>
        <dbReference type="ARBA" id="ARBA00022960"/>
    </source>
</evidence>
<dbReference type="InterPro" id="IPR051046">
    <property type="entry name" value="MurCDEF_CellWall_CoF430Synth"/>
</dbReference>
<keyword evidence="6 10" id="KW-0133">Cell shape</keyword>
<evidence type="ECO:0000256" key="7">
    <source>
        <dbReference type="ARBA" id="ARBA00022984"/>
    </source>
</evidence>
<dbReference type="SUPFAM" id="SSF63418">
    <property type="entry name" value="MurE/MurF N-terminal domain"/>
    <property type="match status" value="1"/>
</dbReference>
<evidence type="ECO:0000256" key="5">
    <source>
        <dbReference type="ARBA" id="ARBA00022840"/>
    </source>
</evidence>
<feature type="domain" description="Mur ligase C-terminal" evidence="13">
    <location>
        <begin position="317"/>
        <end position="439"/>
    </location>
</feature>
<dbReference type="PANTHER" id="PTHR43024">
    <property type="entry name" value="UDP-N-ACETYLMURAMOYL-TRIPEPTIDE--D-ALANYL-D-ALANINE LIGASE"/>
    <property type="match status" value="1"/>
</dbReference>
<dbReference type="NCBIfam" id="TIGR01143">
    <property type="entry name" value="murF"/>
    <property type="match status" value="1"/>
</dbReference>
<proteinExistence type="inferred from homology"/>
<dbReference type="Proteomes" id="UP000195897">
    <property type="component" value="Unassembled WGS sequence"/>
</dbReference>